<dbReference type="EMBL" id="ANHY01000003">
    <property type="protein sequence ID" value="EKV32364.1"/>
    <property type="molecule type" value="Genomic_DNA"/>
</dbReference>
<organism evidence="2 3">
    <name type="scientific">Caenispirillum salinarum AK4</name>
    <dbReference type="NCBI Taxonomy" id="1238182"/>
    <lineage>
        <taxon>Bacteria</taxon>
        <taxon>Pseudomonadati</taxon>
        <taxon>Pseudomonadota</taxon>
        <taxon>Alphaproteobacteria</taxon>
        <taxon>Rhodospirillales</taxon>
        <taxon>Novispirillaceae</taxon>
        <taxon>Caenispirillum</taxon>
    </lineage>
</organism>
<evidence type="ECO:0000313" key="3">
    <source>
        <dbReference type="Proteomes" id="UP000009881"/>
    </source>
</evidence>
<dbReference type="Proteomes" id="UP000009881">
    <property type="component" value="Unassembled WGS sequence"/>
</dbReference>
<accession>K9H5J3</accession>
<dbReference type="STRING" id="1238182.C882_2443"/>
<feature type="region of interest" description="Disordered" evidence="1">
    <location>
        <begin position="16"/>
        <end position="39"/>
    </location>
</feature>
<gene>
    <name evidence="2" type="ORF">C882_2443</name>
</gene>
<evidence type="ECO:0000256" key="1">
    <source>
        <dbReference type="SAM" id="MobiDB-lite"/>
    </source>
</evidence>
<dbReference type="AlphaFoldDB" id="K9H5J3"/>
<reference evidence="2 3" key="1">
    <citation type="journal article" date="2013" name="Genome Announc.">
        <title>Draft Genome Sequence of an Alphaproteobacterium, Caenispirillum salinarum AK4(T), Isolated from a Solar Saltern.</title>
        <authorList>
            <person name="Khatri I."/>
            <person name="Singh A."/>
            <person name="Korpole S."/>
            <person name="Pinnaka A.K."/>
            <person name="Subramanian S."/>
        </authorList>
    </citation>
    <scope>NUCLEOTIDE SEQUENCE [LARGE SCALE GENOMIC DNA]</scope>
    <source>
        <strain evidence="2 3">AK4</strain>
    </source>
</reference>
<proteinExistence type="predicted"/>
<name>K9H5J3_9PROT</name>
<comment type="caution">
    <text evidence="2">The sequence shown here is derived from an EMBL/GenBank/DDBJ whole genome shotgun (WGS) entry which is preliminary data.</text>
</comment>
<keyword evidence="3" id="KW-1185">Reference proteome</keyword>
<sequence length="117" mass="12499">MGHDPSLIDQNILPHPVRMARGTRSAGTPASEEAPLRVSASPAPVGVFPTVAPPPAICKNITHDGVRPFDSRTFIYSKCHKFSSQKTASAAILPRSCGRRCTRARRRPGSASVQDAP</sequence>
<evidence type="ECO:0000313" key="2">
    <source>
        <dbReference type="EMBL" id="EKV32364.1"/>
    </source>
</evidence>
<protein>
    <submittedName>
        <fullName evidence="2">Uncharacterized protein</fullName>
    </submittedName>
</protein>